<gene>
    <name evidence="1" type="ORF">BV25DRAFT_1831407</name>
</gene>
<protein>
    <submittedName>
        <fullName evidence="1">Uncharacterized protein</fullName>
    </submittedName>
</protein>
<evidence type="ECO:0000313" key="2">
    <source>
        <dbReference type="Proteomes" id="UP000814140"/>
    </source>
</evidence>
<proteinExistence type="predicted"/>
<accession>A0ACB8SL01</accession>
<dbReference type="Proteomes" id="UP000814140">
    <property type="component" value="Unassembled WGS sequence"/>
</dbReference>
<sequence length="208" mass="23929">MGAESLISFRKLHIKDGAELMYQWADVDCSQDRIEVALAPTPLDALLRRPEFISSDFLREAVKPLEGWIPVARPVIHPEIRLALFCLDVELGIERWTSRPRPSNTEEQQAERPEGAKIPRLRIASTGQTCSHCLTWLRRMSLSYRCIWEIAPSRYGKTDCDWGRYVDSSRTGMIDGSLYIACLHVIDEYLCRQPELTRWLPSCMGFGW</sequence>
<name>A0ACB8SL01_9AGAM</name>
<reference evidence="1" key="1">
    <citation type="submission" date="2021-03" db="EMBL/GenBank/DDBJ databases">
        <authorList>
            <consortium name="DOE Joint Genome Institute"/>
            <person name="Ahrendt S."/>
            <person name="Looney B.P."/>
            <person name="Miyauchi S."/>
            <person name="Morin E."/>
            <person name="Drula E."/>
            <person name="Courty P.E."/>
            <person name="Chicoki N."/>
            <person name="Fauchery L."/>
            <person name="Kohler A."/>
            <person name="Kuo A."/>
            <person name="Labutti K."/>
            <person name="Pangilinan J."/>
            <person name="Lipzen A."/>
            <person name="Riley R."/>
            <person name="Andreopoulos W."/>
            <person name="He G."/>
            <person name="Johnson J."/>
            <person name="Barry K.W."/>
            <person name="Grigoriev I.V."/>
            <person name="Nagy L."/>
            <person name="Hibbett D."/>
            <person name="Henrissat B."/>
            <person name="Matheny P.B."/>
            <person name="Labbe J."/>
            <person name="Martin F."/>
        </authorList>
    </citation>
    <scope>NUCLEOTIDE SEQUENCE</scope>
    <source>
        <strain evidence="1">HHB10654</strain>
    </source>
</reference>
<evidence type="ECO:0000313" key="1">
    <source>
        <dbReference type="EMBL" id="KAI0057249.1"/>
    </source>
</evidence>
<dbReference type="EMBL" id="MU277250">
    <property type="protein sequence ID" value="KAI0057249.1"/>
    <property type="molecule type" value="Genomic_DNA"/>
</dbReference>
<organism evidence="1 2">
    <name type="scientific">Artomyces pyxidatus</name>
    <dbReference type="NCBI Taxonomy" id="48021"/>
    <lineage>
        <taxon>Eukaryota</taxon>
        <taxon>Fungi</taxon>
        <taxon>Dikarya</taxon>
        <taxon>Basidiomycota</taxon>
        <taxon>Agaricomycotina</taxon>
        <taxon>Agaricomycetes</taxon>
        <taxon>Russulales</taxon>
        <taxon>Auriscalpiaceae</taxon>
        <taxon>Artomyces</taxon>
    </lineage>
</organism>
<comment type="caution">
    <text evidence="1">The sequence shown here is derived from an EMBL/GenBank/DDBJ whole genome shotgun (WGS) entry which is preliminary data.</text>
</comment>
<keyword evidence="2" id="KW-1185">Reference proteome</keyword>
<reference evidence="1" key="2">
    <citation type="journal article" date="2022" name="New Phytol.">
        <title>Evolutionary transition to the ectomycorrhizal habit in the genomes of a hyperdiverse lineage of mushroom-forming fungi.</title>
        <authorList>
            <person name="Looney B."/>
            <person name="Miyauchi S."/>
            <person name="Morin E."/>
            <person name="Drula E."/>
            <person name="Courty P.E."/>
            <person name="Kohler A."/>
            <person name="Kuo A."/>
            <person name="LaButti K."/>
            <person name="Pangilinan J."/>
            <person name="Lipzen A."/>
            <person name="Riley R."/>
            <person name="Andreopoulos W."/>
            <person name="He G."/>
            <person name="Johnson J."/>
            <person name="Nolan M."/>
            <person name="Tritt A."/>
            <person name="Barry K.W."/>
            <person name="Grigoriev I.V."/>
            <person name="Nagy L.G."/>
            <person name="Hibbett D."/>
            <person name="Henrissat B."/>
            <person name="Matheny P.B."/>
            <person name="Labbe J."/>
            <person name="Martin F.M."/>
        </authorList>
    </citation>
    <scope>NUCLEOTIDE SEQUENCE</scope>
    <source>
        <strain evidence="1">HHB10654</strain>
    </source>
</reference>